<feature type="compositionally biased region" description="Polar residues" evidence="1">
    <location>
        <begin position="368"/>
        <end position="378"/>
    </location>
</feature>
<dbReference type="Proteomes" id="UP000235388">
    <property type="component" value="Unassembled WGS sequence"/>
</dbReference>
<comment type="caution">
    <text evidence="4">The sequence shown here is derived from an EMBL/GenBank/DDBJ whole genome shotgun (WGS) entry which is preliminary data.</text>
</comment>
<feature type="region of interest" description="Disordered" evidence="1">
    <location>
        <begin position="206"/>
        <end position="235"/>
    </location>
</feature>
<feature type="region of interest" description="Disordered" evidence="1">
    <location>
        <begin position="552"/>
        <end position="593"/>
    </location>
</feature>
<feature type="region of interest" description="Disordered" evidence="1">
    <location>
        <begin position="358"/>
        <end position="378"/>
    </location>
</feature>
<reference evidence="6 7" key="1">
    <citation type="submission" date="2017-11" db="EMBL/GenBank/DDBJ databases">
        <title>De novo assembly and phasing of dikaryotic genomes from two isolates of Puccinia coronata f. sp. avenae, the causal agent of oat crown rust.</title>
        <authorList>
            <person name="Miller M.E."/>
            <person name="Zhang Y."/>
            <person name="Omidvar V."/>
            <person name="Sperschneider J."/>
            <person name="Schwessinger B."/>
            <person name="Raley C."/>
            <person name="Palmer J.M."/>
            <person name="Garnica D."/>
            <person name="Upadhyaya N."/>
            <person name="Rathjen J."/>
            <person name="Taylor J.M."/>
            <person name="Park R.F."/>
            <person name="Dodds P.N."/>
            <person name="Hirsch C.D."/>
            <person name="Kianian S.F."/>
            <person name="Figueroa M."/>
        </authorList>
    </citation>
    <scope>NUCLEOTIDE SEQUENCE [LARGE SCALE GENOMIC DNA]</scope>
    <source>
        <strain evidence="2">12NC29</strain>
        <strain evidence="4">12SD80</strain>
    </source>
</reference>
<dbReference type="AlphaFoldDB" id="A0A2N5VB49"/>
<dbReference type="EMBL" id="PGCI01000630">
    <property type="protein sequence ID" value="PLW23548.1"/>
    <property type="molecule type" value="Genomic_DNA"/>
</dbReference>
<dbReference type="Proteomes" id="UP000235392">
    <property type="component" value="Unassembled WGS sequence"/>
</dbReference>
<evidence type="ECO:0000313" key="4">
    <source>
        <dbReference type="EMBL" id="PLW47213.1"/>
    </source>
</evidence>
<sequence length="618" mass="65279">MSIPSGIRLAMNHHLDLPADSDTSRSGDEVAAPLNPTPPVPLEPALPQLFARSVPWCSSLRAAKHSPPLGANLPTANSAFNLSTSGASRNCHSLQPRRAASNQHLECSQACNTNCLVGNPTDIERSNRAPGLLSEPHPACRGATLPPTSNNTNQQHSSSSTSIPISSTFSMASIYQLVSTRVKGHASAAPKRGSVLNGSAMSHPVPYSPSFTGSEASQGHFSGQSNSSVPSLTNSLSSQSTVLSSVSSGPYGSDLSPIITTPASVCSKPSFRSASGSSINKSIQSLLRRRKRKAADSNLAEPRMSLNIAIDERTDLHVTPSMPKSAVIVPTGRLGFEHATPRSSQMIPLVPSITTSTRESNHCEAHPPSSSAFIGDRGSSTPEPVVYSGSLIIANDLPLAGIHPRQPVAKGMPSRQGTDSSGSDSEMEDMISNLRGIAATHKPALSVSEQQINPPAVCDDDVPEMEDMIANLRSIAASRKVQQEVPASEQHTTTITPSICVDEDSEMEDMITNLRSSVATRPPALIAAQQQFTSLPLGDHTETLMDDDQCSIASSESDGSESSFEADVPDDELPEEFPLPSWPKLDSTSQSPFVQQSLNASAYRPAECTVSLSLDNCT</sequence>
<dbReference type="EMBL" id="PGCI01000033">
    <property type="protein sequence ID" value="PLW47213.1"/>
    <property type="molecule type" value="Genomic_DNA"/>
</dbReference>
<evidence type="ECO:0000313" key="2">
    <source>
        <dbReference type="EMBL" id="PLW13087.1"/>
    </source>
</evidence>
<dbReference type="EMBL" id="PGCJ01000961">
    <property type="protein sequence ID" value="PLW13087.1"/>
    <property type="molecule type" value="Genomic_DNA"/>
</dbReference>
<evidence type="ECO:0000256" key="1">
    <source>
        <dbReference type="SAM" id="MobiDB-lite"/>
    </source>
</evidence>
<protein>
    <submittedName>
        <fullName evidence="4">Uncharacterized protein</fullName>
    </submittedName>
</protein>
<proteinExistence type="predicted"/>
<accession>A0A2N5VB49</accession>
<feature type="region of interest" description="Disordered" evidence="1">
    <location>
        <begin position="120"/>
        <end position="164"/>
    </location>
</feature>
<evidence type="ECO:0000313" key="5">
    <source>
        <dbReference type="EMBL" id="PLW52904.1"/>
    </source>
</evidence>
<name>A0A2N5VB49_9BASI</name>
<keyword evidence="6" id="KW-1185">Reference proteome</keyword>
<dbReference type="EMBL" id="PGCJ01000071">
    <property type="protein sequence ID" value="PLW52904.1"/>
    <property type="molecule type" value="Genomic_DNA"/>
</dbReference>
<gene>
    <name evidence="5" type="ORF">PCANC_05724</name>
    <name evidence="2" type="ORF">PCANC_14738</name>
    <name evidence="4" type="ORF">PCASD_02324</name>
    <name evidence="3" type="ORF">PCASD_09096</name>
</gene>
<evidence type="ECO:0000313" key="3">
    <source>
        <dbReference type="EMBL" id="PLW23548.1"/>
    </source>
</evidence>
<feature type="compositionally biased region" description="Low complexity" evidence="1">
    <location>
        <begin position="552"/>
        <end position="565"/>
    </location>
</feature>
<feature type="region of interest" description="Disordered" evidence="1">
    <location>
        <begin position="17"/>
        <end position="40"/>
    </location>
</feature>
<feature type="compositionally biased region" description="Low complexity" evidence="1">
    <location>
        <begin position="224"/>
        <end position="235"/>
    </location>
</feature>
<evidence type="ECO:0000313" key="7">
    <source>
        <dbReference type="Proteomes" id="UP000235392"/>
    </source>
</evidence>
<feature type="compositionally biased region" description="Polar residues" evidence="1">
    <location>
        <begin position="209"/>
        <end position="223"/>
    </location>
</feature>
<evidence type="ECO:0000313" key="6">
    <source>
        <dbReference type="Proteomes" id="UP000235388"/>
    </source>
</evidence>
<feature type="compositionally biased region" description="Low complexity" evidence="1">
    <location>
        <begin position="147"/>
        <end position="164"/>
    </location>
</feature>
<dbReference type="OrthoDB" id="2507749at2759"/>
<feature type="compositionally biased region" description="Basic and acidic residues" evidence="1">
    <location>
        <begin position="17"/>
        <end position="28"/>
    </location>
</feature>
<feature type="region of interest" description="Disordered" evidence="1">
    <location>
        <begin position="404"/>
        <end position="427"/>
    </location>
</feature>
<organism evidence="4 7">
    <name type="scientific">Puccinia coronata f. sp. avenae</name>
    <dbReference type="NCBI Taxonomy" id="200324"/>
    <lineage>
        <taxon>Eukaryota</taxon>
        <taxon>Fungi</taxon>
        <taxon>Dikarya</taxon>
        <taxon>Basidiomycota</taxon>
        <taxon>Pucciniomycotina</taxon>
        <taxon>Pucciniomycetes</taxon>
        <taxon>Pucciniales</taxon>
        <taxon>Pucciniaceae</taxon>
        <taxon>Puccinia</taxon>
    </lineage>
</organism>